<feature type="region of interest" description="Disordered" evidence="3">
    <location>
        <begin position="516"/>
        <end position="662"/>
    </location>
</feature>
<dbReference type="GO" id="GO:0003700">
    <property type="term" value="F:DNA-binding transcription factor activity"/>
    <property type="evidence" value="ECO:0007669"/>
    <property type="project" value="TreeGrafter"/>
</dbReference>
<dbReference type="GO" id="GO:0005634">
    <property type="term" value="C:nucleus"/>
    <property type="evidence" value="ECO:0007669"/>
    <property type="project" value="UniProtKB-SubCell"/>
</dbReference>
<reference evidence="5 6" key="1">
    <citation type="journal article" date="2018" name="BMC Genomics">
        <title>Genomic evidence for intraspecific hybridization in a clonal and extremely halotolerant yeast.</title>
        <authorList>
            <person name="Gostincar C."/>
            <person name="Stajich J.E."/>
            <person name="Zupancic J."/>
            <person name="Zalar P."/>
            <person name="Gunde-Cimerman N."/>
        </authorList>
    </citation>
    <scope>NUCLEOTIDE SEQUENCE [LARGE SCALE GENOMIC DNA]</scope>
    <source>
        <strain evidence="5 6">EXF-6651</strain>
    </source>
</reference>
<dbReference type="InterPro" id="IPR021858">
    <property type="entry name" value="Fun_TF"/>
</dbReference>
<keyword evidence="4" id="KW-0472">Membrane</keyword>
<name>A0A3M7BMR5_HORWE</name>
<dbReference type="PANTHER" id="PTHR37534">
    <property type="entry name" value="TRANSCRIPTIONAL ACTIVATOR PROTEIN UGA3"/>
    <property type="match status" value="1"/>
</dbReference>
<feature type="compositionally biased region" description="Polar residues" evidence="3">
    <location>
        <begin position="1070"/>
        <end position="1081"/>
    </location>
</feature>
<evidence type="ECO:0000256" key="4">
    <source>
        <dbReference type="SAM" id="Phobius"/>
    </source>
</evidence>
<gene>
    <name evidence="5" type="ORF">D0866_00854</name>
</gene>
<keyword evidence="2" id="KW-0539">Nucleus</keyword>
<dbReference type="Pfam" id="PF11951">
    <property type="entry name" value="Fungal_trans_2"/>
    <property type="match status" value="1"/>
</dbReference>
<feature type="compositionally biased region" description="Acidic residues" evidence="3">
    <location>
        <begin position="627"/>
        <end position="636"/>
    </location>
</feature>
<keyword evidence="4" id="KW-1133">Transmembrane helix</keyword>
<feature type="compositionally biased region" description="Basic and acidic residues" evidence="3">
    <location>
        <begin position="638"/>
        <end position="661"/>
    </location>
</feature>
<feature type="transmembrane region" description="Helical" evidence="4">
    <location>
        <begin position="289"/>
        <end position="307"/>
    </location>
</feature>
<protein>
    <recommendedName>
        <fullName evidence="7">Ubiquitin-like protease family profile domain-containing protein</fullName>
    </recommendedName>
</protein>
<dbReference type="GO" id="GO:0000976">
    <property type="term" value="F:transcription cis-regulatory region binding"/>
    <property type="evidence" value="ECO:0007669"/>
    <property type="project" value="TreeGrafter"/>
</dbReference>
<comment type="caution">
    <text evidence="5">The sequence shown here is derived from an EMBL/GenBank/DDBJ whole genome shotgun (WGS) entry which is preliminary data.</text>
</comment>
<organism evidence="5 6">
    <name type="scientific">Hortaea werneckii</name>
    <name type="common">Black yeast</name>
    <name type="synonym">Cladosporium werneckii</name>
    <dbReference type="NCBI Taxonomy" id="91943"/>
    <lineage>
        <taxon>Eukaryota</taxon>
        <taxon>Fungi</taxon>
        <taxon>Dikarya</taxon>
        <taxon>Ascomycota</taxon>
        <taxon>Pezizomycotina</taxon>
        <taxon>Dothideomycetes</taxon>
        <taxon>Dothideomycetidae</taxon>
        <taxon>Mycosphaerellales</taxon>
        <taxon>Teratosphaeriaceae</taxon>
        <taxon>Hortaea</taxon>
    </lineage>
</organism>
<evidence type="ECO:0008006" key="7">
    <source>
        <dbReference type="Google" id="ProtNLM"/>
    </source>
</evidence>
<evidence type="ECO:0000313" key="5">
    <source>
        <dbReference type="EMBL" id="RMY41041.1"/>
    </source>
</evidence>
<dbReference type="GO" id="GO:0045944">
    <property type="term" value="P:positive regulation of transcription by RNA polymerase II"/>
    <property type="evidence" value="ECO:0007669"/>
    <property type="project" value="TreeGrafter"/>
</dbReference>
<comment type="subcellular location">
    <subcellularLocation>
        <location evidence="1">Nucleus</location>
    </subcellularLocation>
</comment>
<feature type="region of interest" description="Disordered" evidence="3">
    <location>
        <begin position="57"/>
        <end position="77"/>
    </location>
</feature>
<feature type="compositionally biased region" description="Basic and acidic residues" evidence="3">
    <location>
        <begin position="603"/>
        <end position="614"/>
    </location>
</feature>
<sequence length="1151" mass="127632">ALLAQVAELTSKCDRERIDRITGNVVGGWRPPEDVQTKAWELKMRLEASATTVFRGCMHTDSDDSTPGLHGEGKEENDAEEIYATNEAYHWAALINLLRRVLGFPSDHPEVQHNVRRVSRSLGLIRPGSTAESCLLFPIFSAGCETQGQREREAFMERLRSVEGWGMSHVGRAKELMERVWKTGQPWEGMVGVDELLRQIQLSTMVDVASITVAVISLASSLLTAVAGGWWAYYSEERKDRRATDRLLRKYRDPLLLAAQDLQARLFNLVELSIADAFIGAGERCEDSLFVYKAFLFGQYLCWVYILRRQTQFLCFTTEERTSTKTLVELLDRIKIVLNTDRYGKLPFMLWKGDQMAIGELMCVKEGDELMCMGYSAFNAKWKQSQRLQAQSPSQVNGNGGLDAISGSSEKPIAAFDEASNLRGWFTPIEDGIHDLHNARQRKTYCPDDRLRRLQHCLADLIYALDPNGIRAVKDSTKCRVSRERDKSVGITSGGMRTTRARARAEGILLATEEEMEAAVQTRRRRSQRRQQPVQRPAGDANGNDEATPETLTGNGVHRSQHEATGDQEGGIEGEDGQSSSRKRGRDSDQDDERASQEPQPDAQKERSVGKAEGDQPSSKKRSRESEQDDEEDPEGPDTQKGRMEDEGEQSRTPEEERRPPCEVLAEKLAAWREVARSEAQADFTPLQEGHEMFQETAFLAIASVTEAIAAAGGPAFALLDPVLTGIPHVAQRVLRPRHTVLYPAHRGGAFGGGGHLSLYIIRGVGPEGAHSGNATRFQVEAHDSFVPTRNAALQGRAFRATRQLLEYGGWTGHEFGDPENDALFANRIVAGEGVADQRAGWNCGFHTVLNAWAHALNLQTVAAGVRLGGRFNALSVEMVNLAMQGFMDSATIEAFFLCFGYVAADQRVPLNRRFERTQPFRSMEELQRFLAEQRLEEDFQRHREFALETGDEEHIPDLNEALDVMRMTGLEPVDLTAMGIGEFLHEYRLARGIWNVDNVFSDGPRNAEPQQNAGLNEEEALNTVIDASLRNDFGPPQGNRPSSGRPDQHSNQPGPSSERAGSGPPQVNIPRSSNGTNQPRDSVENGDRATNRSENDGHPPNRKAGLLDSTVNIASGGGVKDLTPHPYDPGVEPVGRVRPEATGIQRGQED</sequence>
<evidence type="ECO:0000256" key="1">
    <source>
        <dbReference type="ARBA" id="ARBA00004123"/>
    </source>
</evidence>
<evidence type="ECO:0000313" key="6">
    <source>
        <dbReference type="Proteomes" id="UP000276864"/>
    </source>
</evidence>
<proteinExistence type="predicted"/>
<accession>A0A3M7BMR5</accession>
<feature type="non-terminal residue" evidence="5">
    <location>
        <position position="1"/>
    </location>
</feature>
<dbReference type="AlphaFoldDB" id="A0A3M7BMR5"/>
<keyword evidence="4" id="KW-0812">Transmembrane</keyword>
<evidence type="ECO:0000256" key="2">
    <source>
        <dbReference type="ARBA" id="ARBA00023242"/>
    </source>
</evidence>
<evidence type="ECO:0000256" key="3">
    <source>
        <dbReference type="SAM" id="MobiDB-lite"/>
    </source>
</evidence>
<dbReference type="PANTHER" id="PTHR37534:SF43">
    <property type="entry name" value="FINGER DOMAIN PROTEIN, PUTATIVE (AFU_ORTHOLOGUE AFUA_1G01850)-RELATED"/>
    <property type="match status" value="1"/>
</dbReference>
<dbReference type="Proteomes" id="UP000276864">
    <property type="component" value="Unassembled WGS sequence"/>
</dbReference>
<feature type="region of interest" description="Disordered" evidence="3">
    <location>
        <begin position="1030"/>
        <end position="1151"/>
    </location>
</feature>
<dbReference type="EMBL" id="QWIM01000044">
    <property type="protein sequence ID" value="RMY41041.1"/>
    <property type="molecule type" value="Genomic_DNA"/>
</dbReference>
<feature type="compositionally biased region" description="Basic and acidic residues" evidence="3">
    <location>
        <begin position="1082"/>
        <end position="1100"/>
    </location>
</feature>
<feature type="transmembrane region" description="Helical" evidence="4">
    <location>
        <begin position="208"/>
        <end position="233"/>
    </location>
</feature>